<dbReference type="AlphaFoldDB" id="A0A8T1K320"/>
<dbReference type="Proteomes" id="UP000736787">
    <property type="component" value="Unassembled WGS sequence"/>
</dbReference>
<comment type="caution">
    <text evidence="1">The sequence shown here is derived from an EMBL/GenBank/DDBJ whole genome shotgun (WGS) entry which is preliminary data.</text>
</comment>
<evidence type="ECO:0000313" key="2">
    <source>
        <dbReference type="Proteomes" id="UP000736787"/>
    </source>
</evidence>
<dbReference type="EMBL" id="RCMK01001868">
    <property type="protein sequence ID" value="KAG2887463.1"/>
    <property type="molecule type" value="Genomic_DNA"/>
</dbReference>
<name>A0A8T1K320_9STRA</name>
<accession>A0A8T1K320</accession>
<evidence type="ECO:0000313" key="1">
    <source>
        <dbReference type="EMBL" id="KAG2887463.1"/>
    </source>
</evidence>
<organism evidence="1 2">
    <name type="scientific">Phytophthora cactorum</name>
    <dbReference type="NCBI Taxonomy" id="29920"/>
    <lineage>
        <taxon>Eukaryota</taxon>
        <taxon>Sar</taxon>
        <taxon>Stramenopiles</taxon>
        <taxon>Oomycota</taxon>
        <taxon>Peronosporomycetes</taxon>
        <taxon>Peronosporales</taxon>
        <taxon>Peronosporaceae</taxon>
        <taxon>Phytophthora</taxon>
    </lineage>
</organism>
<proteinExistence type="predicted"/>
<reference evidence="1" key="1">
    <citation type="submission" date="2018-10" db="EMBL/GenBank/DDBJ databases">
        <title>Effector identification in a new, highly contiguous assembly of the strawberry crown rot pathogen Phytophthora cactorum.</title>
        <authorList>
            <person name="Armitage A.D."/>
            <person name="Nellist C.F."/>
            <person name="Bates H."/>
            <person name="Vickerstaff R.J."/>
            <person name="Harrison R.J."/>
        </authorList>
    </citation>
    <scope>NUCLEOTIDE SEQUENCE</scope>
    <source>
        <strain evidence="1">4040</strain>
    </source>
</reference>
<sequence length="94" mass="10249">MPRLPQCQVHTLLRRSEDQAPLSFRDNAPPHSAPSTYAVSDPNTIEARAPSAVLTLSVIVHHRGHLRHRDSHTTSSKAADSKALDSSEPQALPI</sequence>
<protein>
    <submittedName>
        <fullName evidence="1">Uncharacterized protein</fullName>
    </submittedName>
</protein>
<gene>
    <name evidence="1" type="ORF">PC117_g25153</name>
</gene>